<dbReference type="InterPro" id="IPR017946">
    <property type="entry name" value="PLC-like_Pdiesterase_TIM-brl"/>
</dbReference>
<comment type="caution">
    <text evidence="4">The sequence shown here is derived from an EMBL/GenBank/DDBJ whole genome shotgun (WGS) entry which is preliminary data.</text>
</comment>
<dbReference type="AlphaFoldDB" id="A0A8H5LVJ6"/>
<evidence type="ECO:0000256" key="3">
    <source>
        <dbReference type="SAM" id="SignalP"/>
    </source>
</evidence>
<sequence length="280" mass="30354">MILPTWALTLTSAFIASPTQAAPVQKVHSHNDYLQAVPLITALNTGVTSVEADLWLQDGSLFVAHTENEIDTSKTFDSLYVQPLVKLIDEQTYGDLFTQDNPLQLLIDFKSDGDDSFAPILAALEPLRSKGYLTTFKDGVYTTSFVTAVGTGNTPLGRVLASNPRDLFFDAHLTDIAANPPAQGLVWSKEISPMASADFQDAVGILNWLAAQIGIVTDGTTNALKKLIGDAHQFDGVKSRFYGTPNRDSVNIAIIKEGSDWINADDLQHVTDLLEQNSSS</sequence>
<name>A0A8H5LVJ6_9AGAR</name>
<evidence type="ECO:0000313" key="4">
    <source>
        <dbReference type="EMBL" id="KAF5371630.1"/>
    </source>
</evidence>
<gene>
    <name evidence="4" type="ORF">D9758_003375</name>
</gene>
<dbReference type="PANTHER" id="PTHR31571">
    <property type="entry name" value="ALTERED INHERITANCE OF MITOCHONDRIA PROTEIN 6"/>
    <property type="match status" value="1"/>
</dbReference>
<evidence type="ECO:0000256" key="2">
    <source>
        <dbReference type="ARBA" id="ARBA00014286"/>
    </source>
</evidence>
<dbReference type="PANTHER" id="PTHR31571:SF1">
    <property type="entry name" value="ALTERED INHERITANCE OF MITOCHONDRIA PROTEIN 6"/>
    <property type="match status" value="1"/>
</dbReference>
<dbReference type="SUPFAM" id="SSF51695">
    <property type="entry name" value="PLC-like phosphodiesterases"/>
    <property type="match status" value="1"/>
</dbReference>
<dbReference type="InterPro" id="IPR051236">
    <property type="entry name" value="HAT_RTT109-like"/>
</dbReference>
<feature type="signal peptide" evidence="3">
    <location>
        <begin position="1"/>
        <end position="21"/>
    </location>
</feature>
<dbReference type="OrthoDB" id="4153866at2759"/>
<dbReference type="EMBL" id="JAACJM010000007">
    <property type="protein sequence ID" value="KAF5371630.1"/>
    <property type="molecule type" value="Genomic_DNA"/>
</dbReference>
<organism evidence="4 5">
    <name type="scientific">Tetrapyrgos nigripes</name>
    <dbReference type="NCBI Taxonomy" id="182062"/>
    <lineage>
        <taxon>Eukaryota</taxon>
        <taxon>Fungi</taxon>
        <taxon>Dikarya</taxon>
        <taxon>Basidiomycota</taxon>
        <taxon>Agaricomycotina</taxon>
        <taxon>Agaricomycetes</taxon>
        <taxon>Agaricomycetidae</taxon>
        <taxon>Agaricales</taxon>
        <taxon>Marasmiineae</taxon>
        <taxon>Marasmiaceae</taxon>
        <taxon>Tetrapyrgos</taxon>
    </lineage>
</organism>
<evidence type="ECO:0000313" key="5">
    <source>
        <dbReference type="Proteomes" id="UP000559256"/>
    </source>
</evidence>
<protein>
    <recommendedName>
        <fullName evidence="2">Altered inheritance of mitochondria protein 6</fullName>
    </recommendedName>
</protein>
<comment type="similarity">
    <text evidence="1">Belongs to the AIM6 family.</text>
</comment>
<accession>A0A8H5LVJ6</accession>
<evidence type="ECO:0000256" key="1">
    <source>
        <dbReference type="ARBA" id="ARBA00008858"/>
    </source>
</evidence>
<dbReference type="GO" id="GO:0006629">
    <property type="term" value="P:lipid metabolic process"/>
    <property type="evidence" value="ECO:0007669"/>
    <property type="project" value="InterPro"/>
</dbReference>
<keyword evidence="3" id="KW-0732">Signal</keyword>
<keyword evidence="5" id="KW-1185">Reference proteome</keyword>
<proteinExistence type="inferred from homology"/>
<dbReference type="GO" id="GO:0008081">
    <property type="term" value="F:phosphoric diester hydrolase activity"/>
    <property type="evidence" value="ECO:0007669"/>
    <property type="project" value="InterPro"/>
</dbReference>
<dbReference type="Proteomes" id="UP000559256">
    <property type="component" value="Unassembled WGS sequence"/>
</dbReference>
<reference evidence="4 5" key="1">
    <citation type="journal article" date="2020" name="ISME J.">
        <title>Uncovering the hidden diversity of litter-decomposition mechanisms in mushroom-forming fungi.</title>
        <authorList>
            <person name="Floudas D."/>
            <person name="Bentzer J."/>
            <person name="Ahren D."/>
            <person name="Johansson T."/>
            <person name="Persson P."/>
            <person name="Tunlid A."/>
        </authorList>
    </citation>
    <scope>NUCLEOTIDE SEQUENCE [LARGE SCALE GENOMIC DNA]</scope>
    <source>
        <strain evidence="4 5">CBS 291.85</strain>
    </source>
</reference>
<feature type="chain" id="PRO_5033986246" description="Altered inheritance of mitochondria protein 6" evidence="3">
    <location>
        <begin position="22"/>
        <end position="280"/>
    </location>
</feature>